<reference evidence="1 2" key="1">
    <citation type="submission" date="2023-02" db="EMBL/GenBank/DDBJ databases">
        <title>LHISI_Scaffold_Assembly.</title>
        <authorList>
            <person name="Stuart O.P."/>
            <person name="Cleave R."/>
            <person name="Magrath M.J.L."/>
            <person name="Mikheyev A.S."/>
        </authorList>
    </citation>
    <scope>NUCLEOTIDE SEQUENCE [LARGE SCALE GENOMIC DNA]</scope>
    <source>
        <strain evidence="1">Daus_M_001</strain>
        <tissue evidence="1">Leg muscle</tissue>
    </source>
</reference>
<comment type="caution">
    <text evidence="1">The sequence shown here is derived from an EMBL/GenBank/DDBJ whole genome shotgun (WGS) entry which is preliminary data.</text>
</comment>
<dbReference type="EMBL" id="JARBHB010000009">
    <property type="protein sequence ID" value="KAJ8875088.1"/>
    <property type="molecule type" value="Genomic_DNA"/>
</dbReference>
<protein>
    <submittedName>
        <fullName evidence="1">Uncharacterized protein</fullName>
    </submittedName>
</protein>
<proteinExistence type="predicted"/>
<organism evidence="1 2">
    <name type="scientific">Dryococelus australis</name>
    <dbReference type="NCBI Taxonomy" id="614101"/>
    <lineage>
        <taxon>Eukaryota</taxon>
        <taxon>Metazoa</taxon>
        <taxon>Ecdysozoa</taxon>
        <taxon>Arthropoda</taxon>
        <taxon>Hexapoda</taxon>
        <taxon>Insecta</taxon>
        <taxon>Pterygota</taxon>
        <taxon>Neoptera</taxon>
        <taxon>Polyneoptera</taxon>
        <taxon>Phasmatodea</taxon>
        <taxon>Verophasmatodea</taxon>
        <taxon>Anareolatae</taxon>
        <taxon>Phasmatidae</taxon>
        <taxon>Eurycanthinae</taxon>
        <taxon>Dryococelus</taxon>
    </lineage>
</organism>
<sequence length="605" mass="66887">MQEAGLTFPLRTASRWPIQRWTPSQREALARPSPPAGATGLVCLVTIGCKPYFPGSSRRKGPTGRGPESAPAMRQAHLFQFSCCTTPISVGVSPRTYHSHCLRLDHLRGRHDGEVGYVDEQVADRDQRDADYDGARQVPEETEKERALLLFQLLPILPTYLRSLGAEPSRTGAPTSVLPLLKTGHEEFSGAVHWQHEHHELTWRKEDLHLFCVTHACRLPPHGPIAPRAKYVPYRSLGSVYKPAGLGFLTDAAPLPSTMRPRAEQSRQTGCINVTRQGQQATSFAAGGGGSGHSHRWVLDLLRHIVEVVPAVVGPEARVEGGRHVAQRRCGALERALQVLRVPCNNTTRPPLRHSLLLSHLTRRGVLLIATTTPRFTTFDCFPSNSTIKYNTDTILCYSIMGKHYNGGTTVAERLTRSPPTKTNRAQSPAGSPDFCKWASCRTMPLVGGFSRGSPASSAPSFRHRSMITSITLIRSQDLAVKSCPNLFTHYNGNTLWVYTNQVRARGPPEGRCGIWPRDVARTEFKGEKYGSTPRKATGHRKRPLRLTYAKTRGPNPARRVRRPAIQRYDGNTARLARRSDEALDVRVSVARIAPSLLDLGRAAT</sequence>
<name>A0ABQ9GSV7_9NEOP</name>
<dbReference type="Proteomes" id="UP001159363">
    <property type="component" value="Chromosome 8"/>
</dbReference>
<keyword evidence="2" id="KW-1185">Reference proteome</keyword>
<evidence type="ECO:0000313" key="2">
    <source>
        <dbReference type="Proteomes" id="UP001159363"/>
    </source>
</evidence>
<evidence type="ECO:0000313" key="1">
    <source>
        <dbReference type="EMBL" id="KAJ8875088.1"/>
    </source>
</evidence>
<accession>A0ABQ9GSV7</accession>
<gene>
    <name evidence="1" type="ORF">PR048_022979</name>
</gene>